<accession>A0ABR1L1C2</accession>
<evidence type="ECO:0000313" key="1">
    <source>
        <dbReference type="EMBL" id="KAK7524872.1"/>
    </source>
</evidence>
<sequence>MAADVRCSSNPLLFQNSKFLIQYLATMGNHASKPKLCSTYDCKKAKKAQVEEEAYQDMLDELAIYPTRKDSTAKFREMVQFQLLGHDPFPPSPPETRCMTRKGYVRVSYAAQTAVYKEAYPGAQLCIPICETQYSFWSPHGSCHRDAVRPPFRIAMVRQLMLKTLNVLDEEKKAACCLAIAYLRDGRHADYKFCRQEVARKDLLSGQPVYSLEGVLEALLNDWSDENLRKWNLGPAWNRNYRRRHWTRGIGYIQFT</sequence>
<name>A0ABR1L1C2_9PEZI</name>
<keyword evidence="2" id="KW-1185">Reference proteome</keyword>
<organism evidence="1 2">
    <name type="scientific">Phyllosticta citriasiana</name>
    <dbReference type="NCBI Taxonomy" id="595635"/>
    <lineage>
        <taxon>Eukaryota</taxon>
        <taxon>Fungi</taxon>
        <taxon>Dikarya</taxon>
        <taxon>Ascomycota</taxon>
        <taxon>Pezizomycotina</taxon>
        <taxon>Dothideomycetes</taxon>
        <taxon>Dothideomycetes incertae sedis</taxon>
        <taxon>Botryosphaeriales</taxon>
        <taxon>Phyllostictaceae</taxon>
        <taxon>Phyllosticta</taxon>
    </lineage>
</organism>
<dbReference type="Proteomes" id="UP001363622">
    <property type="component" value="Unassembled WGS sequence"/>
</dbReference>
<proteinExistence type="predicted"/>
<reference evidence="1 2" key="1">
    <citation type="submission" date="2024-04" db="EMBL/GenBank/DDBJ databases">
        <title>Phyllosticta paracitricarpa is synonymous to the EU quarantine fungus P. citricarpa based on phylogenomic analyses.</title>
        <authorList>
            <consortium name="Lawrence Berkeley National Laboratory"/>
            <person name="Van Ingen-Buijs V.A."/>
            <person name="Van Westerhoven A.C."/>
            <person name="Haridas S."/>
            <person name="Skiadas P."/>
            <person name="Martin F."/>
            <person name="Groenewald J.Z."/>
            <person name="Crous P.W."/>
            <person name="Seidl M.F."/>
        </authorList>
    </citation>
    <scope>NUCLEOTIDE SEQUENCE [LARGE SCALE GENOMIC DNA]</scope>
    <source>
        <strain evidence="1 2">CBS 123371</strain>
    </source>
</reference>
<evidence type="ECO:0000313" key="2">
    <source>
        <dbReference type="Proteomes" id="UP001363622"/>
    </source>
</evidence>
<protein>
    <submittedName>
        <fullName evidence="1">Uncharacterized protein</fullName>
    </submittedName>
</protein>
<dbReference type="EMBL" id="JBBPHU010000001">
    <property type="protein sequence ID" value="KAK7524872.1"/>
    <property type="molecule type" value="Genomic_DNA"/>
</dbReference>
<comment type="caution">
    <text evidence="1">The sequence shown here is derived from an EMBL/GenBank/DDBJ whole genome shotgun (WGS) entry which is preliminary data.</text>
</comment>
<gene>
    <name evidence="1" type="ORF">IWZ03DRAFT_411604</name>
</gene>